<dbReference type="GO" id="GO:0050734">
    <property type="term" value="F:hydroxycinnamoyltransferase activity"/>
    <property type="evidence" value="ECO:0007669"/>
    <property type="project" value="UniProtKB-ARBA"/>
</dbReference>
<evidence type="ECO:0000256" key="1">
    <source>
        <dbReference type="ARBA" id="ARBA00009861"/>
    </source>
</evidence>
<evidence type="ECO:0000256" key="3">
    <source>
        <dbReference type="SAM" id="MobiDB-lite"/>
    </source>
</evidence>
<protein>
    <submittedName>
        <fullName evidence="4">Hypersensitivity-related (Hsr)protein</fullName>
    </submittedName>
</protein>
<evidence type="ECO:0000313" key="4">
    <source>
        <dbReference type="EMBL" id="AAG13627.1"/>
    </source>
</evidence>
<evidence type="ECO:0000256" key="2">
    <source>
        <dbReference type="ARBA" id="ARBA00022679"/>
    </source>
</evidence>
<dbReference type="AlphaFoldDB" id="A0A5S6R8A1"/>
<evidence type="ECO:0000313" key="5">
    <source>
        <dbReference type="Proteomes" id="UP000000763"/>
    </source>
</evidence>
<comment type="similarity">
    <text evidence="1">Belongs to the plant acyltransferase family.</text>
</comment>
<feature type="compositionally biased region" description="Basic residues" evidence="3">
    <location>
        <begin position="475"/>
        <end position="484"/>
    </location>
</feature>
<proteinExistence type="inferred from homology"/>
<dbReference type="Pfam" id="PF02458">
    <property type="entry name" value="Transferase"/>
    <property type="match status" value="1"/>
</dbReference>
<organism evidence="4 5">
    <name type="scientific">Oryza sativa subsp. japonica</name>
    <name type="common">Rice</name>
    <dbReference type="NCBI Taxonomy" id="39947"/>
    <lineage>
        <taxon>Eukaryota</taxon>
        <taxon>Viridiplantae</taxon>
        <taxon>Streptophyta</taxon>
        <taxon>Embryophyta</taxon>
        <taxon>Tracheophyta</taxon>
        <taxon>Spermatophyta</taxon>
        <taxon>Magnoliopsida</taxon>
        <taxon>Liliopsida</taxon>
        <taxon>Poales</taxon>
        <taxon>Poaceae</taxon>
        <taxon>BOP clade</taxon>
        <taxon>Oryzoideae</taxon>
        <taxon>Oryzeae</taxon>
        <taxon>Oryzinae</taxon>
        <taxon>Oryza</taxon>
        <taxon>Oryza sativa</taxon>
    </lineage>
</organism>
<reference evidence="5" key="1">
    <citation type="journal article" date="2005" name="Nature">
        <title>The map-based sequence of the rice genome.</title>
        <authorList>
            <consortium name="International rice genome sequencing project (IRGSP)"/>
            <person name="Matsumoto T."/>
            <person name="Wu J."/>
            <person name="Kanamori H."/>
            <person name="Katayose Y."/>
            <person name="Fujisawa M."/>
            <person name="Namiki N."/>
            <person name="Mizuno H."/>
            <person name="Yamamoto K."/>
            <person name="Antonio B.A."/>
            <person name="Baba T."/>
            <person name="Sakata K."/>
            <person name="Nagamura Y."/>
            <person name="Aoki H."/>
            <person name="Arikawa K."/>
            <person name="Arita K."/>
            <person name="Bito T."/>
            <person name="Chiden Y."/>
            <person name="Fujitsuka N."/>
            <person name="Fukunaka R."/>
            <person name="Hamada M."/>
            <person name="Harada C."/>
            <person name="Hayashi A."/>
            <person name="Hijishita S."/>
            <person name="Honda M."/>
            <person name="Hosokawa S."/>
            <person name="Ichikawa Y."/>
            <person name="Idonuma A."/>
            <person name="Iijima M."/>
            <person name="Ikeda M."/>
            <person name="Ikeno M."/>
            <person name="Ito K."/>
            <person name="Ito S."/>
            <person name="Ito T."/>
            <person name="Ito Y."/>
            <person name="Ito Y."/>
            <person name="Iwabuchi A."/>
            <person name="Kamiya K."/>
            <person name="Karasawa W."/>
            <person name="Kurita K."/>
            <person name="Katagiri S."/>
            <person name="Kikuta A."/>
            <person name="Kobayashi H."/>
            <person name="Kobayashi N."/>
            <person name="Machita K."/>
            <person name="Maehara T."/>
            <person name="Masukawa M."/>
            <person name="Mizubayashi T."/>
            <person name="Mukai Y."/>
            <person name="Nagasaki H."/>
            <person name="Nagata Y."/>
            <person name="Naito S."/>
            <person name="Nakashima M."/>
            <person name="Nakama Y."/>
            <person name="Nakamichi Y."/>
            <person name="Nakamura M."/>
            <person name="Meguro A."/>
            <person name="Negishi M."/>
            <person name="Ohta I."/>
            <person name="Ohta T."/>
            <person name="Okamoto M."/>
            <person name="Ono N."/>
            <person name="Saji S."/>
            <person name="Sakaguchi M."/>
            <person name="Sakai K."/>
            <person name="Shibata M."/>
            <person name="Shimokawa T."/>
            <person name="Song J."/>
            <person name="Takazaki Y."/>
            <person name="Terasawa K."/>
            <person name="Tsugane M."/>
            <person name="Tsuji K."/>
            <person name="Ueda S."/>
            <person name="Waki K."/>
            <person name="Yamagata H."/>
            <person name="Yamamoto M."/>
            <person name="Yamamoto S."/>
            <person name="Yamane H."/>
            <person name="Yoshiki S."/>
            <person name="Yoshihara R."/>
            <person name="Yukawa K."/>
            <person name="Zhong H."/>
            <person name="Yano M."/>
            <person name="Yuan Q."/>
            <person name="Ouyang S."/>
            <person name="Liu J."/>
            <person name="Jones K.M."/>
            <person name="Gansberger K."/>
            <person name="Moffat K."/>
            <person name="Hill J."/>
            <person name="Bera J."/>
            <person name="Fadrosh D."/>
            <person name="Jin S."/>
            <person name="Johri S."/>
            <person name="Kim M."/>
            <person name="Overton L."/>
            <person name="Reardon M."/>
            <person name="Tsitrin T."/>
            <person name="Vuong H."/>
            <person name="Weaver B."/>
            <person name="Ciecko A."/>
            <person name="Tallon L."/>
            <person name="Jackson J."/>
            <person name="Pai G."/>
            <person name="Aken S.V."/>
            <person name="Utterback T."/>
            <person name="Reidmuller S."/>
            <person name="Feldblyum T."/>
            <person name="Hsiao J."/>
            <person name="Zismann V."/>
            <person name="Iobst S."/>
            <person name="de Vazeille A.R."/>
            <person name="Buell C.R."/>
            <person name="Ying K."/>
            <person name="Li Y."/>
            <person name="Lu T."/>
            <person name="Huang Y."/>
            <person name="Zhao Q."/>
            <person name="Feng Q."/>
            <person name="Zhang L."/>
            <person name="Zhu J."/>
            <person name="Weng Q."/>
            <person name="Mu J."/>
            <person name="Lu Y."/>
            <person name="Fan D."/>
            <person name="Liu Y."/>
            <person name="Guan J."/>
            <person name="Zhang Y."/>
            <person name="Yu S."/>
            <person name="Liu X."/>
            <person name="Zhang Y."/>
            <person name="Hong G."/>
            <person name="Han B."/>
            <person name="Choisne N."/>
            <person name="Demange N."/>
            <person name="Orjeda G."/>
            <person name="Samain S."/>
            <person name="Cattolico L."/>
            <person name="Pelletier E."/>
            <person name="Couloux A."/>
            <person name="Segurens B."/>
            <person name="Wincker P."/>
            <person name="D'Hont A."/>
            <person name="Scarpelli C."/>
            <person name="Weissenbach J."/>
            <person name="Salanoubat M."/>
            <person name="Quetier F."/>
            <person name="Yu Y."/>
            <person name="Kim H.R."/>
            <person name="Rambo T."/>
            <person name="Currie J."/>
            <person name="Collura K."/>
            <person name="Luo M."/>
            <person name="Yang T."/>
            <person name="Ammiraju J.S.S."/>
            <person name="Engler F."/>
            <person name="Soderlund C."/>
            <person name="Wing R.A."/>
            <person name="Palmer L.E."/>
            <person name="de la Bastide M."/>
            <person name="Spiegel L."/>
            <person name="Nascimento L."/>
            <person name="Zutavern T."/>
            <person name="O'Shaughnessy A."/>
            <person name="Dike S."/>
            <person name="Dedhia N."/>
            <person name="Preston R."/>
            <person name="Balija V."/>
            <person name="McCombie W.R."/>
            <person name="Chow T."/>
            <person name="Chen H."/>
            <person name="Chung M."/>
            <person name="Chen C."/>
            <person name="Shaw J."/>
            <person name="Wu H."/>
            <person name="Hsiao K."/>
            <person name="Chao Y."/>
            <person name="Chu M."/>
            <person name="Cheng C."/>
            <person name="Hour A."/>
            <person name="Lee P."/>
            <person name="Lin S."/>
            <person name="Lin Y."/>
            <person name="Liou J."/>
            <person name="Liu S."/>
            <person name="Hsing Y."/>
            <person name="Raghuvanshi S."/>
            <person name="Mohanty A."/>
            <person name="Bharti A.K."/>
            <person name="Gaur A."/>
            <person name="Gupta V."/>
            <person name="Kumar D."/>
            <person name="Ravi V."/>
            <person name="Vij S."/>
            <person name="Kapur A."/>
            <person name="Khurana P."/>
            <person name="Khurana P."/>
            <person name="Khurana J.P."/>
            <person name="Tyagi A.K."/>
            <person name="Gaikwad K."/>
            <person name="Singh A."/>
            <person name="Dalal V."/>
            <person name="Srivastava S."/>
            <person name="Dixit A."/>
            <person name="Pal A.K."/>
            <person name="Ghazi I.A."/>
            <person name="Yadav M."/>
            <person name="Pandit A."/>
            <person name="Bhargava A."/>
            <person name="Sureshbabu K."/>
            <person name="Batra K."/>
            <person name="Sharma T.R."/>
            <person name="Mohapatra T."/>
            <person name="Singh N.K."/>
            <person name="Messing J."/>
            <person name="Nelson A.B."/>
            <person name="Fuks G."/>
            <person name="Kavchok S."/>
            <person name="Keizer G."/>
            <person name="Linton E."/>
            <person name="Llaca V."/>
            <person name="Song R."/>
            <person name="Tanyolac B."/>
            <person name="Young S."/>
            <person name="Ho-Il K."/>
            <person name="Hahn J.H."/>
            <person name="Sangsakoo G."/>
            <person name="Vanavichit A."/>
            <person name="de Mattos Luiz.A.T."/>
            <person name="Zimmer P.D."/>
            <person name="Malone G."/>
            <person name="Dellagostin O."/>
            <person name="de Oliveira A.C."/>
            <person name="Bevan M."/>
            <person name="Bancroft I."/>
            <person name="Minx P."/>
            <person name="Cordum H."/>
            <person name="Wilson R."/>
            <person name="Cheng Z."/>
            <person name="Jin W."/>
            <person name="Jiang J."/>
            <person name="Leong S.A."/>
            <person name="Iwama H."/>
            <person name="Gojobori T."/>
            <person name="Itoh T."/>
            <person name="Niimura Y."/>
            <person name="Fujii Y."/>
            <person name="Habara T."/>
            <person name="Sakai H."/>
            <person name="Sato Y."/>
            <person name="Wilson G."/>
            <person name="Kumar K."/>
            <person name="McCouch S."/>
            <person name="Juretic N."/>
            <person name="Hoen D."/>
            <person name="Wright S."/>
            <person name="Bruskiewich R."/>
            <person name="Bureau T."/>
            <person name="Miyao A."/>
            <person name="Hirochika H."/>
            <person name="Nishikawa T."/>
            <person name="Kadowaki K."/>
            <person name="Sugiura M."/>
            <person name="Burr B."/>
            <person name="Sasaki T."/>
        </authorList>
    </citation>
    <scope>NUCLEOTIDE SEQUENCE [LARGE SCALE GENOMIC DNA]</scope>
    <source>
        <strain evidence="5">cv. Nipponbare</strain>
    </source>
</reference>
<dbReference type="InterPro" id="IPR050898">
    <property type="entry name" value="Plant_acyltransferase"/>
</dbReference>
<reference evidence="5" key="2">
    <citation type="journal article" date="2008" name="Nucleic Acids Res.">
        <title>The rice annotation project database (RAP-DB): 2008 update.</title>
        <authorList>
            <consortium name="The rice annotation project (RAP)"/>
        </authorList>
    </citation>
    <scope>GENOME REANNOTATION</scope>
    <source>
        <strain evidence="5">cv. Nipponbare</strain>
    </source>
</reference>
<dbReference type="PANTHER" id="PTHR31147">
    <property type="entry name" value="ACYL TRANSFERASE 4"/>
    <property type="match status" value="1"/>
</dbReference>
<dbReference type="InterPro" id="IPR023213">
    <property type="entry name" value="CAT-like_dom_sf"/>
</dbReference>
<keyword evidence="2" id="KW-0808">Transferase</keyword>
<dbReference type="Proteomes" id="UP000000763">
    <property type="component" value="Chromosome 10"/>
</dbReference>
<accession>A0A5S6R8A1</accession>
<dbReference type="Gene3D" id="3.30.559.10">
    <property type="entry name" value="Chloramphenicol acetyltransferase-like domain"/>
    <property type="match status" value="2"/>
</dbReference>
<dbReference type="PANTHER" id="PTHR31147:SF66">
    <property type="entry name" value="OS05G0315700 PROTEIN"/>
    <property type="match status" value="1"/>
</dbReference>
<name>A0A5S6R8A1_ORYSJ</name>
<sequence>MAGSTAAALKFTVRRKPAELVAPAGPTPRELKKLSDIDDQDGLRFHIPVIQFYRRSAAMGGRDPAPVIRAAVARALVSYYPFAGRLRELEGRKLAVDCTGEGVLFIEADADVRLEHFGGALQPPFPCLEELVFDVPGSSEVLGSPLLLFQVTRLACGGFILAVRLHHTMADAQGLVQFLGAVAEMARGGAAAAPSVAPVWGREMLEARSPPRPAFAHREYDEVPDTKGTIIPLDDMAHRSFFFGAREVAAVRSHLAPGIRERATTFEVLTGCLWRCRTAALAPDDDEVMRMICIVNARGGGKSGGGAGMIPEGYYGNAFAFPVAVATAGELRARPLGYAVELVRAAKGEVSVEYMRSVADLMVQRGRPHFTVVRAYLVSDVTKAGFGDLDFGWGKPAYGGPAKGGVGAIPGVASFLIPFKNAKGEDGIVVPMCLPGPAMDKFVEEMGKLMKPAAAATAATRQQPADMFAMIKRREGRGRRRPAHRGAGELGGEQARPGQRRTPGVLQQVSRAESQDVVGVDYLHHIKAVAGDAGGTALVAEYGIRKLISFDAE</sequence>
<dbReference type="EMBL" id="AC078840">
    <property type="protein sequence ID" value="AAG13627.1"/>
    <property type="molecule type" value="Genomic_DNA"/>
</dbReference>
<feature type="region of interest" description="Disordered" evidence="3">
    <location>
        <begin position="475"/>
        <end position="504"/>
    </location>
</feature>
<gene>
    <name evidence="4" type="ORF">OSJNBb0073N24.11</name>
</gene>